<evidence type="ECO:0000256" key="7">
    <source>
        <dbReference type="ARBA" id="ARBA00023098"/>
    </source>
</evidence>
<comment type="similarity">
    <text evidence="10">Belongs to the ELO family.</text>
</comment>
<feature type="transmembrane region" description="Helical" evidence="10">
    <location>
        <begin position="109"/>
        <end position="130"/>
    </location>
</feature>
<evidence type="ECO:0000256" key="4">
    <source>
        <dbReference type="ARBA" id="ARBA00022692"/>
    </source>
</evidence>
<comment type="caution">
    <text evidence="11">The sequence shown here is derived from an EMBL/GenBank/DDBJ whole genome shotgun (WGS) entry which is preliminary data.</text>
</comment>
<feature type="transmembrane region" description="Helical" evidence="10">
    <location>
        <begin position="165"/>
        <end position="184"/>
    </location>
</feature>
<keyword evidence="8 10" id="KW-0472">Membrane</keyword>
<dbReference type="GO" id="GO:0030148">
    <property type="term" value="P:sphingolipid biosynthetic process"/>
    <property type="evidence" value="ECO:0007669"/>
    <property type="project" value="TreeGrafter"/>
</dbReference>
<gene>
    <name evidence="11" type="ORF">PVAND_004161</name>
</gene>
<dbReference type="OrthoDB" id="434092at2759"/>
<organism evidence="11 12">
    <name type="scientific">Polypedilum vanderplanki</name>
    <name type="common">Sleeping chironomid midge</name>
    <dbReference type="NCBI Taxonomy" id="319348"/>
    <lineage>
        <taxon>Eukaryota</taxon>
        <taxon>Metazoa</taxon>
        <taxon>Ecdysozoa</taxon>
        <taxon>Arthropoda</taxon>
        <taxon>Hexapoda</taxon>
        <taxon>Insecta</taxon>
        <taxon>Pterygota</taxon>
        <taxon>Neoptera</taxon>
        <taxon>Endopterygota</taxon>
        <taxon>Diptera</taxon>
        <taxon>Nematocera</taxon>
        <taxon>Chironomoidea</taxon>
        <taxon>Chironomidae</taxon>
        <taxon>Chironominae</taxon>
        <taxon>Polypedilum</taxon>
        <taxon>Polypedilum</taxon>
    </lineage>
</organism>
<keyword evidence="4 10" id="KW-0812">Transmembrane</keyword>
<dbReference type="GO" id="GO:0042761">
    <property type="term" value="P:very long-chain fatty acid biosynthetic process"/>
    <property type="evidence" value="ECO:0007669"/>
    <property type="project" value="TreeGrafter"/>
</dbReference>
<feature type="transmembrane region" description="Helical" evidence="10">
    <location>
        <begin position="230"/>
        <end position="252"/>
    </location>
</feature>
<dbReference type="GO" id="GO:0034626">
    <property type="term" value="P:fatty acid elongation, polyunsaturated fatty acid"/>
    <property type="evidence" value="ECO:0007669"/>
    <property type="project" value="TreeGrafter"/>
</dbReference>
<sequence>MGSLIDKYIFSFYTVKDQRAKELALPFTESPPIPMLILVFSYITLFNYGPKLMAKRKAFVLKNFMIFYNLLQVLMNTLAAIAALYFLFWKNGFNFKCHPIDTSNDVEYIFTYIYFAFKVIDLFDTVFIVLRKNNKQLSFLHCYHHLMMCCATYTGIMWFPGGSAILLGVLNSFVHSIMYSYFLMTSLNNGKIKNSLWWKKHITHIQLIQFIILTVVYTQTFFAPNCSYPIYLRVVLLSQSVFMLYLFSNFYITAYVKKNK</sequence>
<comment type="subcellular location">
    <subcellularLocation>
        <location evidence="1">Membrane</location>
        <topology evidence="1">Multi-pass membrane protein</topology>
    </subcellularLocation>
</comment>
<keyword evidence="6 10" id="KW-1133">Transmembrane helix</keyword>
<dbReference type="GO" id="GO:0019367">
    <property type="term" value="P:fatty acid elongation, saturated fatty acid"/>
    <property type="evidence" value="ECO:0007669"/>
    <property type="project" value="TreeGrafter"/>
</dbReference>
<dbReference type="EMBL" id="JADBJN010000003">
    <property type="protein sequence ID" value="KAG5674178.1"/>
    <property type="molecule type" value="Genomic_DNA"/>
</dbReference>
<evidence type="ECO:0000313" key="11">
    <source>
        <dbReference type="EMBL" id="KAG5674178.1"/>
    </source>
</evidence>
<keyword evidence="5 10" id="KW-0276">Fatty acid metabolism</keyword>
<evidence type="ECO:0000256" key="8">
    <source>
        <dbReference type="ARBA" id="ARBA00023136"/>
    </source>
</evidence>
<keyword evidence="3 10" id="KW-0808">Transferase</keyword>
<name>A0A9J6BWR5_POLVA</name>
<keyword evidence="7 10" id="KW-0443">Lipid metabolism</keyword>
<feature type="transmembrane region" description="Helical" evidence="10">
    <location>
        <begin position="142"/>
        <end position="159"/>
    </location>
</feature>
<protein>
    <recommendedName>
        <fullName evidence="10">Elongation of very long chain fatty acids protein</fullName>
        <ecNumber evidence="10">2.3.1.199</ecNumber>
    </recommendedName>
    <alternativeName>
        <fullName evidence="10">Very-long-chain 3-oxoacyl-CoA synthase</fullName>
    </alternativeName>
</protein>
<evidence type="ECO:0000256" key="10">
    <source>
        <dbReference type="RuleBase" id="RU361115"/>
    </source>
</evidence>
<evidence type="ECO:0000256" key="6">
    <source>
        <dbReference type="ARBA" id="ARBA00022989"/>
    </source>
</evidence>
<evidence type="ECO:0000313" key="12">
    <source>
        <dbReference type="Proteomes" id="UP001107558"/>
    </source>
</evidence>
<keyword evidence="9 10" id="KW-0275">Fatty acid biosynthesis</keyword>
<evidence type="ECO:0000256" key="1">
    <source>
        <dbReference type="ARBA" id="ARBA00004141"/>
    </source>
</evidence>
<evidence type="ECO:0000256" key="5">
    <source>
        <dbReference type="ARBA" id="ARBA00022832"/>
    </source>
</evidence>
<dbReference type="GO" id="GO:0005789">
    <property type="term" value="C:endoplasmic reticulum membrane"/>
    <property type="evidence" value="ECO:0007669"/>
    <property type="project" value="TreeGrafter"/>
</dbReference>
<evidence type="ECO:0000256" key="2">
    <source>
        <dbReference type="ARBA" id="ARBA00022516"/>
    </source>
</evidence>
<feature type="transmembrane region" description="Helical" evidence="10">
    <location>
        <begin position="33"/>
        <end position="54"/>
    </location>
</feature>
<dbReference type="GO" id="GO:0034625">
    <property type="term" value="P:fatty acid elongation, monounsaturated fatty acid"/>
    <property type="evidence" value="ECO:0007669"/>
    <property type="project" value="TreeGrafter"/>
</dbReference>
<evidence type="ECO:0000256" key="9">
    <source>
        <dbReference type="ARBA" id="ARBA00023160"/>
    </source>
</evidence>
<dbReference type="EC" id="2.3.1.199" evidence="10"/>
<reference evidence="11" key="1">
    <citation type="submission" date="2021-03" db="EMBL/GenBank/DDBJ databases">
        <title>Chromosome level genome of the anhydrobiotic midge Polypedilum vanderplanki.</title>
        <authorList>
            <person name="Yoshida Y."/>
            <person name="Kikawada T."/>
            <person name="Gusev O."/>
        </authorList>
    </citation>
    <scope>NUCLEOTIDE SEQUENCE</scope>
    <source>
        <strain evidence="11">NIAS01</strain>
        <tissue evidence="11">Whole body or cell culture</tissue>
    </source>
</reference>
<dbReference type="AlphaFoldDB" id="A0A9J6BWR5"/>
<comment type="catalytic activity">
    <reaction evidence="10">
        <text>a very-long-chain acyl-CoA + malonyl-CoA + H(+) = a very-long-chain 3-oxoacyl-CoA + CO2 + CoA</text>
        <dbReference type="Rhea" id="RHEA:32727"/>
        <dbReference type="ChEBI" id="CHEBI:15378"/>
        <dbReference type="ChEBI" id="CHEBI:16526"/>
        <dbReference type="ChEBI" id="CHEBI:57287"/>
        <dbReference type="ChEBI" id="CHEBI:57384"/>
        <dbReference type="ChEBI" id="CHEBI:90725"/>
        <dbReference type="ChEBI" id="CHEBI:90736"/>
        <dbReference type="EC" id="2.3.1.199"/>
    </reaction>
</comment>
<dbReference type="PANTHER" id="PTHR11157:SF116">
    <property type="entry name" value="ELONGATION OF VERY LONG CHAIN FATTY ACIDS PROTEIN-RELATED"/>
    <property type="match status" value="1"/>
</dbReference>
<feature type="transmembrane region" description="Helical" evidence="10">
    <location>
        <begin position="205"/>
        <end position="224"/>
    </location>
</feature>
<dbReference type="InterPro" id="IPR002076">
    <property type="entry name" value="ELO_fam"/>
</dbReference>
<keyword evidence="12" id="KW-1185">Reference proteome</keyword>
<dbReference type="GO" id="GO:0009922">
    <property type="term" value="F:fatty acid elongase activity"/>
    <property type="evidence" value="ECO:0007669"/>
    <property type="project" value="UniProtKB-EC"/>
</dbReference>
<accession>A0A9J6BWR5</accession>
<evidence type="ECO:0000256" key="3">
    <source>
        <dbReference type="ARBA" id="ARBA00022679"/>
    </source>
</evidence>
<proteinExistence type="inferred from homology"/>
<dbReference type="PANTHER" id="PTHR11157">
    <property type="entry name" value="FATTY ACID ACYL TRANSFERASE-RELATED"/>
    <property type="match status" value="1"/>
</dbReference>
<dbReference type="Proteomes" id="UP001107558">
    <property type="component" value="Chromosome 3"/>
</dbReference>
<dbReference type="Pfam" id="PF01151">
    <property type="entry name" value="ELO"/>
    <property type="match status" value="1"/>
</dbReference>
<feature type="transmembrane region" description="Helical" evidence="10">
    <location>
        <begin position="66"/>
        <end position="89"/>
    </location>
</feature>
<keyword evidence="2 10" id="KW-0444">Lipid biosynthesis</keyword>